<organism evidence="2 3">
    <name type="scientific">Pseudonocardia petroleophila</name>
    <dbReference type="NCBI Taxonomy" id="37331"/>
    <lineage>
        <taxon>Bacteria</taxon>
        <taxon>Bacillati</taxon>
        <taxon>Actinomycetota</taxon>
        <taxon>Actinomycetes</taxon>
        <taxon>Pseudonocardiales</taxon>
        <taxon>Pseudonocardiaceae</taxon>
        <taxon>Pseudonocardia</taxon>
    </lineage>
</organism>
<feature type="signal peptide" evidence="1">
    <location>
        <begin position="1"/>
        <end position="27"/>
    </location>
</feature>
<sequence length="191" mass="18764">MTRNAPLLTLLAVGVLGGGLFATNHLAAPPAGDAVRVAESATAPGPPAAAPRIGTIPAPGVVGVVPDPAAAAGADRDAGARPDEIAYAGRTEGRPMTVAVVVTGDEAVAYVCDARDEVWLRGTATGGELDLRSADGSATLTGTADADGATGTFTLDGVEWALTAEATDVDAAVAAGRDDVADVADRAGMAY</sequence>
<evidence type="ECO:0000313" key="2">
    <source>
        <dbReference type="EMBL" id="QNG51261.1"/>
    </source>
</evidence>
<dbReference type="EMBL" id="CP060131">
    <property type="protein sequence ID" value="QNG51261.1"/>
    <property type="molecule type" value="Genomic_DNA"/>
</dbReference>
<feature type="chain" id="PRO_5028825048" evidence="1">
    <location>
        <begin position="28"/>
        <end position="191"/>
    </location>
</feature>
<reference evidence="2 3" key="1">
    <citation type="submission" date="2020-08" db="EMBL/GenBank/DDBJ databases">
        <authorList>
            <person name="Mo P."/>
        </authorList>
    </citation>
    <scope>NUCLEOTIDE SEQUENCE [LARGE SCALE GENOMIC DNA]</scope>
    <source>
        <strain evidence="2 3">CGMCC 4.1532</strain>
    </source>
</reference>
<proteinExistence type="predicted"/>
<keyword evidence="3" id="KW-1185">Reference proteome</keyword>
<dbReference type="RefSeq" id="WP_185718016.1">
    <property type="nucleotide sequence ID" value="NZ_BAAAWI010000001.1"/>
</dbReference>
<accession>A0A7G7MEQ0</accession>
<evidence type="ECO:0000313" key="3">
    <source>
        <dbReference type="Proteomes" id="UP000515728"/>
    </source>
</evidence>
<protein>
    <submittedName>
        <fullName evidence="2">Uncharacterized protein</fullName>
    </submittedName>
</protein>
<dbReference type="KEGG" id="ppel:H6H00_24410"/>
<dbReference type="AlphaFoldDB" id="A0A7G7MEQ0"/>
<dbReference type="Proteomes" id="UP000515728">
    <property type="component" value="Chromosome"/>
</dbReference>
<evidence type="ECO:0000256" key="1">
    <source>
        <dbReference type="SAM" id="SignalP"/>
    </source>
</evidence>
<keyword evidence="1" id="KW-0732">Signal</keyword>
<name>A0A7G7MEQ0_9PSEU</name>
<gene>
    <name evidence="2" type="ORF">H6H00_24410</name>
</gene>